<dbReference type="Pfam" id="PF03372">
    <property type="entry name" value="Exo_endo_phos"/>
    <property type="match status" value="1"/>
</dbReference>
<feature type="transmembrane region" description="Helical" evidence="1">
    <location>
        <begin position="29"/>
        <end position="50"/>
    </location>
</feature>
<dbReference type="Proteomes" id="UP000281391">
    <property type="component" value="Chromosome"/>
</dbReference>
<proteinExistence type="predicted"/>
<dbReference type="SUPFAM" id="SSF56219">
    <property type="entry name" value="DNase I-like"/>
    <property type="match status" value="1"/>
</dbReference>
<keyword evidence="1" id="KW-1133">Transmembrane helix</keyword>
<evidence type="ECO:0000259" key="2">
    <source>
        <dbReference type="Pfam" id="PF03372"/>
    </source>
</evidence>
<dbReference type="KEGG" id="sof:NCTC11214_03739"/>
<name>A0A3S5D7S1_SEROD</name>
<accession>A0A3S5D7S1</accession>
<dbReference type="GO" id="GO:0003824">
    <property type="term" value="F:catalytic activity"/>
    <property type="evidence" value="ECO:0007669"/>
    <property type="project" value="InterPro"/>
</dbReference>
<dbReference type="AlphaFoldDB" id="A0A3S5D7S1"/>
<feature type="transmembrane region" description="Helical" evidence="1">
    <location>
        <begin position="88"/>
        <end position="108"/>
    </location>
</feature>
<organism evidence="3 4">
    <name type="scientific">Serratia odorifera</name>
    <dbReference type="NCBI Taxonomy" id="618"/>
    <lineage>
        <taxon>Bacteria</taxon>
        <taxon>Pseudomonadati</taxon>
        <taxon>Pseudomonadota</taxon>
        <taxon>Gammaproteobacteria</taxon>
        <taxon>Enterobacterales</taxon>
        <taxon>Yersiniaceae</taxon>
        <taxon>Serratia</taxon>
    </lineage>
</organism>
<reference evidence="3 4" key="1">
    <citation type="submission" date="2018-12" db="EMBL/GenBank/DDBJ databases">
        <authorList>
            <consortium name="Pathogen Informatics"/>
        </authorList>
    </citation>
    <scope>NUCLEOTIDE SEQUENCE [LARGE SCALE GENOMIC DNA]</scope>
    <source>
        <strain evidence="3 4">NCTC11214</strain>
    </source>
</reference>
<feature type="transmembrane region" description="Helical" evidence="1">
    <location>
        <begin position="62"/>
        <end position="81"/>
    </location>
</feature>
<sequence>MAIFGCRYVMRRPEQGGLALRRTIHEDRYVIGITATLTLLLALVTVAPMSKHPAWWIRVWDFPRLQILALSLLVLLANLLFLPLSSPLVWTLMAVNLACVIYQAVWIYPYTALSKPQVLDYTGYQSKPRLRILVSNVLTPNRHADKLLALVAAERPDVLVAVETDAWWETQLAPLERDYPYRLACPQDNLYGMHVYSRLPLSDAEIQYLVDKEIPSMHMLVQLPDGPAVRLHCVHPMPPSPTENDESEDRDAELVLVGKSVVDAKLPVIVTGDLNDVAWSTTTRLFLKVSGLLDPRRGRGMFSTFHSGYPFLRWPLDHVFHSDDFILGSLRRLPDIGSDHFPIMAELVYAPKQGAQQESLEKDGQDEALAQEKLASTDSDPDDVHAPAA</sequence>
<evidence type="ECO:0000256" key="1">
    <source>
        <dbReference type="SAM" id="Phobius"/>
    </source>
</evidence>
<dbReference type="InterPro" id="IPR005135">
    <property type="entry name" value="Endo/exonuclease/phosphatase"/>
</dbReference>
<dbReference type="EMBL" id="LR134117">
    <property type="protein sequence ID" value="VDZ61406.1"/>
    <property type="molecule type" value="Genomic_DNA"/>
</dbReference>
<evidence type="ECO:0000313" key="3">
    <source>
        <dbReference type="EMBL" id="VDZ61406.1"/>
    </source>
</evidence>
<keyword evidence="1" id="KW-0472">Membrane</keyword>
<protein>
    <submittedName>
        <fullName evidence="3">Uncharacterized protein conserved in bacteria</fullName>
    </submittedName>
</protein>
<dbReference type="InterPro" id="IPR036691">
    <property type="entry name" value="Endo/exonu/phosph_ase_sf"/>
</dbReference>
<dbReference type="Gene3D" id="3.60.10.10">
    <property type="entry name" value="Endonuclease/exonuclease/phosphatase"/>
    <property type="match status" value="1"/>
</dbReference>
<evidence type="ECO:0000313" key="4">
    <source>
        <dbReference type="Proteomes" id="UP000281391"/>
    </source>
</evidence>
<keyword evidence="1" id="KW-0812">Transmembrane</keyword>
<gene>
    <name evidence="3" type="ORF">NCTC11214_03739</name>
</gene>
<feature type="domain" description="Endonuclease/exonuclease/phosphatase" evidence="2">
    <location>
        <begin position="136"/>
        <end position="340"/>
    </location>
</feature>